<dbReference type="Gene3D" id="3.30.300.20">
    <property type="match status" value="1"/>
</dbReference>
<gene>
    <name evidence="2" type="ORF">A2196_05690</name>
</gene>
<dbReference type="PANTHER" id="PTHR35800">
    <property type="entry name" value="PROTEIN JAG"/>
    <property type="match status" value="1"/>
</dbReference>
<evidence type="ECO:0000313" key="3">
    <source>
        <dbReference type="Proteomes" id="UP000176751"/>
    </source>
</evidence>
<dbReference type="SMART" id="SM00393">
    <property type="entry name" value="R3H"/>
    <property type="match status" value="1"/>
</dbReference>
<comment type="caution">
    <text evidence="2">The sequence shown here is derived from an EMBL/GenBank/DDBJ whole genome shotgun (WGS) entry which is preliminary data.</text>
</comment>
<dbReference type="PANTHER" id="PTHR35800:SF1">
    <property type="entry name" value="RNA-BINDING PROTEIN KHPB"/>
    <property type="match status" value="1"/>
</dbReference>
<dbReference type="Gene3D" id="3.30.1370.50">
    <property type="entry name" value="R3H-like domain"/>
    <property type="match status" value="1"/>
</dbReference>
<proteinExistence type="predicted"/>
<dbReference type="GO" id="GO:0003723">
    <property type="term" value="F:RNA binding"/>
    <property type="evidence" value="ECO:0007669"/>
    <property type="project" value="InterPro"/>
</dbReference>
<dbReference type="STRING" id="1797737.A2196_05690"/>
<dbReference type="SUPFAM" id="SSF82708">
    <property type="entry name" value="R3H domain"/>
    <property type="match status" value="1"/>
</dbReference>
<evidence type="ECO:0000259" key="1">
    <source>
        <dbReference type="PROSITE" id="PS51061"/>
    </source>
</evidence>
<name>A0A1F5HA72_9BACT</name>
<reference evidence="2 3" key="1">
    <citation type="journal article" date="2016" name="Nat. Commun.">
        <title>Thousands of microbial genomes shed light on interconnected biogeochemical processes in an aquifer system.</title>
        <authorList>
            <person name="Anantharaman K."/>
            <person name="Brown C.T."/>
            <person name="Hug L.A."/>
            <person name="Sharon I."/>
            <person name="Castelle C.J."/>
            <person name="Probst A.J."/>
            <person name="Thomas B.C."/>
            <person name="Singh A."/>
            <person name="Wilkins M.J."/>
            <person name="Karaoz U."/>
            <person name="Brodie E.L."/>
            <person name="Williams K.H."/>
            <person name="Hubbard S.S."/>
            <person name="Banfield J.F."/>
        </authorList>
    </citation>
    <scope>NUCLEOTIDE SEQUENCE [LARGE SCALE GENOMIC DNA]</scope>
</reference>
<dbReference type="Pfam" id="PF01424">
    <property type="entry name" value="R3H"/>
    <property type="match status" value="1"/>
</dbReference>
<organism evidence="2 3">
    <name type="scientific">Candidatus Curtissbacteria bacterium RIFOXYA1_FULL_41_14</name>
    <dbReference type="NCBI Taxonomy" id="1797737"/>
    <lineage>
        <taxon>Bacteria</taxon>
        <taxon>Candidatus Curtissiibacteriota</taxon>
    </lineage>
</organism>
<dbReference type="InterPro" id="IPR036867">
    <property type="entry name" value="R3H_dom_sf"/>
</dbReference>
<dbReference type="EMBL" id="MFCA01000030">
    <property type="protein sequence ID" value="OGE00998.1"/>
    <property type="molecule type" value="Genomic_DNA"/>
</dbReference>
<dbReference type="InterPro" id="IPR034079">
    <property type="entry name" value="R3H_KhpB"/>
</dbReference>
<dbReference type="AlphaFoldDB" id="A0A1F5HA72"/>
<evidence type="ECO:0000313" key="2">
    <source>
        <dbReference type="EMBL" id="OGE00998.1"/>
    </source>
</evidence>
<dbReference type="Proteomes" id="UP000176751">
    <property type="component" value="Unassembled WGS sequence"/>
</dbReference>
<feature type="domain" description="R3H" evidence="1">
    <location>
        <begin position="88"/>
        <end position="154"/>
    </location>
</feature>
<dbReference type="InterPro" id="IPR001374">
    <property type="entry name" value="R3H_dom"/>
</dbReference>
<protein>
    <recommendedName>
        <fullName evidence="1">R3H domain-containing protein</fullName>
    </recommendedName>
</protein>
<accession>A0A1F5HA72</accession>
<sequence>MAKAKLDENYLAENVRLLIEKLGVSAVAEVSRIDSIFFVEISSEDSSLLIGKYGANLESLQFVLAVRLKSLTGQEDFEIFIDVDGWRRQKEEKLKKMALAIAEKVSTSGRPESLYNLRSSDRRVVHTTLTNHPRVTTLSEGEGVDRYLIIKPRSD</sequence>
<dbReference type="CDD" id="cd02644">
    <property type="entry name" value="R3H_jag"/>
    <property type="match status" value="1"/>
</dbReference>
<dbReference type="InterPro" id="IPR039247">
    <property type="entry name" value="KhpB"/>
</dbReference>
<dbReference type="PROSITE" id="PS51061">
    <property type="entry name" value="R3H"/>
    <property type="match status" value="1"/>
</dbReference>
<dbReference type="InterPro" id="IPR015946">
    <property type="entry name" value="KH_dom-like_a/b"/>
</dbReference>